<evidence type="ECO:0000313" key="1">
    <source>
        <dbReference type="EMBL" id="CAF3413451.1"/>
    </source>
</evidence>
<sequence>MNNSLPVIPPIAEEIISEVNIPEPNVTIEEIPVASNVPIIIPEATIIDPIPVVTQIELTVDNIPNNTVRMGSRIPVLSPIINPTVTRLRTSNVKPKGFYKT</sequence>
<organism evidence="1 3">
    <name type="scientific">Rotaria socialis</name>
    <dbReference type="NCBI Taxonomy" id="392032"/>
    <lineage>
        <taxon>Eukaryota</taxon>
        <taxon>Metazoa</taxon>
        <taxon>Spiralia</taxon>
        <taxon>Gnathifera</taxon>
        <taxon>Rotifera</taxon>
        <taxon>Eurotatoria</taxon>
        <taxon>Bdelloidea</taxon>
        <taxon>Philodinida</taxon>
        <taxon>Philodinidae</taxon>
        <taxon>Rotaria</taxon>
    </lineage>
</organism>
<dbReference type="Proteomes" id="UP000663865">
    <property type="component" value="Unassembled WGS sequence"/>
</dbReference>
<comment type="caution">
    <text evidence="1">The sequence shown here is derived from an EMBL/GenBank/DDBJ whole genome shotgun (WGS) entry which is preliminary data.</text>
</comment>
<evidence type="ECO:0000313" key="2">
    <source>
        <dbReference type="EMBL" id="CAF4912982.1"/>
    </source>
</evidence>
<protein>
    <submittedName>
        <fullName evidence="1">Uncharacterized protein</fullName>
    </submittedName>
</protein>
<proteinExistence type="predicted"/>
<dbReference type="EMBL" id="CAJOBS010006456">
    <property type="protein sequence ID" value="CAF4912982.1"/>
    <property type="molecule type" value="Genomic_DNA"/>
</dbReference>
<accession>A0A818B5Z8</accession>
<evidence type="ECO:0000313" key="3">
    <source>
        <dbReference type="Proteomes" id="UP000663865"/>
    </source>
</evidence>
<name>A0A818B5Z8_9BILA</name>
<reference evidence="1" key="1">
    <citation type="submission" date="2021-02" db="EMBL/GenBank/DDBJ databases">
        <authorList>
            <person name="Nowell W R."/>
        </authorList>
    </citation>
    <scope>NUCLEOTIDE SEQUENCE</scope>
</reference>
<dbReference type="Proteomes" id="UP000663838">
    <property type="component" value="Unassembled WGS sequence"/>
</dbReference>
<dbReference type="AlphaFoldDB" id="A0A818B5Z8"/>
<gene>
    <name evidence="1" type="ORF">KIK155_LOCUS9249</name>
    <name evidence="2" type="ORF">TOA249_LOCUS31530</name>
</gene>
<dbReference type="EMBL" id="CAJNYV010001282">
    <property type="protein sequence ID" value="CAF3413451.1"/>
    <property type="molecule type" value="Genomic_DNA"/>
</dbReference>